<dbReference type="CDD" id="cd00683">
    <property type="entry name" value="Trans_IPPS_HH"/>
    <property type="match status" value="1"/>
</dbReference>
<dbReference type="Pfam" id="PF00494">
    <property type="entry name" value="SQS_PSY"/>
    <property type="match status" value="1"/>
</dbReference>
<dbReference type="PANTHER" id="PTHR31480">
    <property type="entry name" value="BIFUNCTIONAL LYCOPENE CYCLASE/PHYTOENE SYNTHASE"/>
    <property type="match status" value="1"/>
</dbReference>
<dbReference type="SFLD" id="SFLDG01212">
    <property type="entry name" value="Phytoene_synthase_like"/>
    <property type="match status" value="1"/>
</dbReference>
<dbReference type="InterPro" id="IPR033904">
    <property type="entry name" value="Trans_IPPS_HH"/>
</dbReference>
<dbReference type="InterPro" id="IPR002060">
    <property type="entry name" value="Squ/phyt_synthse"/>
</dbReference>
<name>A0A852VJQ6_9BACT</name>
<dbReference type="Gene3D" id="1.10.600.10">
    <property type="entry name" value="Farnesyl Diphosphate Synthase"/>
    <property type="match status" value="1"/>
</dbReference>
<comment type="caution">
    <text evidence="2">The sequence shown here is derived from an EMBL/GenBank/DDBJ whole genome shotgun (WGS) entry which is preliminary data.</text>
</comment>
<evidence type="ECO:0000256" key="1">
    <source>
        <dbReference type="ARBA" id="ARBA00022679"/>
    </source>
</evidence>
<sequence length="312" mass="35249">MTTVEAYAVCAGIAQREAKNFYYSFRVLPEPKRNAMCAVYAFMRRADDISDEETMPVVERRVVMTEWLGAWREARRSGVSDDPVFVALNDTQKKFAIPDALLEDLVRGTTMDLEESQADVVLVTDIVADKTQTLQVYEDFEGLYRYCYLVASVVGLVCIRIFGYSDPRAEVLAEKTGVAFQLTNILRDVSEDAERGRIYLPMEDLTAGRVEVGQLLQVVRREAETKVVRSLLAQEAARALVYYAAAEELLPLIDRDSRAALWVLVTIYRGLLERIMAKNYDVFSERVSVPTSRKLLILAQGMGMAVRNRMVS</sequence>
<dbReference type="EMBL" id="JACCCU010000001">
    <property type="protein sequence ID" value="NYF89746.1"/>
    <property type="molecule type" value="Genomic_DNA"/>
</dbReference>
<dbReference type="GO" id="GO:0051996">
    <property type="term" value="F:squalene synthase [NAD(P)H] activity"/>
    <property type="evidence" value="ECO:0007669"/>
    <property type="project" value="InterPro"/>
</dbReference>
<dbReference type="InterPro" id="IPR019845">
    <property type="entry name" value="Squalene/phytoene_synthase_CS"/>
</dbReference>
<dbReference type="SFLD" id="SFLDG01018">
    <property type="entry name" value="Squalene/Phytoene_Synthase_Lik"/>
    <property type="match status" value="1"/>
</dbReference>
<evidence type="ECO:0000313" key="3">
    <source>
        <dbReference type="Proteomes" id="UP000564385"/>
    </source>
</evidence>
<dbReference type="Proteomes" id="UP000564385">
    <property type="component" value="Unassembled WGS sequence"/>
</dbReference>
<dbReference type="InterPro" id="IPR008949">
    <property type="entry name" value="Isoprenoid_synthase_dom_sf"/>
</dbReference>
<organism evidence="2 3">
    <name type="scientific">Tunturiibacter lichenicola</name>
    <dbReference type="NCBI Taxonomy" id="2051959"/>
    <lineage>
        <taxon>Bacteria</taxon>
        <taxon>Pseudomonadati</taxon>
        <taxon>Acidobacteriota</taxon>
        <taxon>Terriglobia</taxon>
        <taxon>Terriglobales</taxon>
        <taxon>Acidobacteriaceae</taxon>
        <taxon>Tunturiibacter</taxon>
    </lineage>
</organism>
<dbReference type="SUPFAM" id="SSF48576">
    <property type="entry name" value="Terpenoid synthases"/>
    <property type="match status" value="1"/>
</dbReference>
<protein>
    <submittedName>
        <fullName evidence="2">Phytoene synthase</fullName>
        <ecNumber evidence="2">2.5.1.32</ecNumber>
    </submittedName>
</protein>
<accession>A0A852VJQ6</accession>
<evidence type="ECO:0000313" key="2">
    <source>
        <dbReference type="EMBL" id="NYF89746.1"/>
    </source>
</evidence>
<reference evidence="2 3" key="1">
    <citation type="submission" date="2020-07" db="EMBL/GenBank/DDBJ databases">
        <title>Genomic Encyclopedia of Type Strains, Phase IV (KMG-V): Genome sequencing to study the core and pangenomes of soil and plant-associated prokaryotes.</title>
        <authorList>
            <person name="Whitman W."/>
        </authorList>
    </citation>
    <scope>NUCLEOTIDE SEQUENCE [LARGE SCALE GENOMIC DNA]</scope>
    <source>
        <strain evidence="2 3">M8UP22</strain>
    </source>
</reference>
<dbReference type="InterPro" id="IPR044843">
    <property type="entry name" value="Trans_IPPS_bact-type"/>
</dbReference>
<gene>
    <name evidence="2" type="ORF">HDF08_001813</name>
</gene>
<dbReference type="GO" id="GO:0004311">
    <property type="term" value="F:geranylgeranyl diphosphate synthase activity"/>
    <property type="evidence" value="ECO:0007669"/>
    <property type="project" value="InterPro"/>
</dbReference>
<dbReference type="EC" id="2.5.1.32" evidence="2"/>
<dbReference type="SFLD" id="SFLDS00005">
    <property type="entry name" value="Isoprenoid_Synthase_Type_I"/>
    <property type="match status" value="1"/>
</dbReference>
<proteinExistence type="predicted"/>
<dbReference type="AlphaFoldDB" id="A0A852VJQ6"/>
<keyword evidence="1 2" id="KW-0808">Transferase</keyword>
<dbReference type="GO" id="GO:0016117">
    <property type="term" value="P:carotenoid biosynthetic process"/>
    <property type="evidence" value="ECO:0007669"/>
    <property type="project" value="UniProtKB-ARBA"/>
</dbReference>
<dbReference type="PROSITE" id="PS01044">
    <property type="entry name" value="SQUALEN_PHYTOEN_SYN_1"/>
    <property type="match status" value="1"/>
</dbReference>